<dbReference type="EMBL" id="VXAL01031690">
    <property type="protein sequence ID" value="NXK57292.1"/>
    <property type="molecule type" value="Genomic_DNA"/>
</dbReference>
<dbReference type="Gene3D" id="1.10.1410.40">
    <property type="match status" value="1"/>
</dbReference>
<dbReference type="InterPro" id="IPR046906">
    <property type="entry name" value="Mab-21_HhH/H2TH-like"/>
</dbReference>
<name>A0A7L0KNK7_CHATO</name>
<dbReference type="GO" id="GO:0016020">
    <property type="term" value="C:membrane"/>
    <property type="evidence" value="ECO:0007669"/>
    <property type="project" value="TreeGrafter"/>
</dbReference>
<feature type="non-terminal residue" evidence="2">
    <location>
        <position position="143"/>
    </location>
</feature>
<feature type="non-terminal residue" evidence="2">
    <location>
        <position position="1"/>
    </location>
</feature>
<dbReference type="PANTHER" id="PTHR10656:SF40">
    <property type="entry name" value="INOSITOL 1,4,5-TRISPHOSPHATE RECEPTOR-INTERACTING PROTEIN-LIKE 1"/>
    <property type="match status" value="1"/>
</dbReference>
<gene>
    <name evidence="2" type="primary">Itpripl1</name>
    <name evidence="2" type="ORF">CHATOR_R14975</name>
</gene>
<accession>A0A7L0KNK7</accession>
<feature type="domain" description="Mab-21-like HhH/H2TH-like" evidence="1">
    <location>
        <begin position="36"/>
        <end position="85"/>
    </location>
</feature>
<dbReference type="AlphaFoldDB" id="A0A7L0KNK7"/>
<evidence type="ECO:0000313" key="2">
    <source>
        <dbReference type="EMBL" id="NXK57292.1"/>
    </source>
</evidence>
<comment type="caution">
    <text evidence="2">The sequence shown here is derived from an EMBL/GenBank/DDBJ whole genome shotgun (WGS) entry which is preliminary data.</text>
</comment>
<proteinExistence type="predicted"/>
<reference evidence="2 3" key="1">
    <citation type="submission" date="2019-09" db="EMBL/GenBank/DDBJ databases">
        <title>Bird 10,000 Genomes (B10K) Project - Family phase.</title>
        <authorList>
            <person name="Zhang G."/>
        </authorList>
    </citation>
    <scope>NUCLEOTIDE SEQUENCE [LARGE SCALE GENOMIC DNA]</scope>
    <source>
        <strain evidence="2">B10K-DU-011-36</strain>
        <tissue evidence="2">Muscle</tissue>
    </source>
</reference>
<dbReference type="PANTHER" id="PTHR10656">
    <property type="entry name" value="CELL FATE DETERMINING PROTEIN MAB21-RELATED"/>
    <property type="match status" value="1"/>
</dbReference>
<organism evidence="2 3">
    <name type="scientific">Chauna torquata</name>
    <name type="common">Southern screamer</name>
    <dbReference type="NCBI Taxonomy" id="30388"/>
    <lineage>
        <taxon>Eukaryota</taxon>
        <taxon>Metazoa</taxon>
        <taxon>Chordata</taxon>
        <taxon>Craniata</taxon>
        <taxon>Vertebrata</taxon>
        <taxon>Euteleostomi</taxon>
        <taxon>Archelosauria</taxon>
        <taxon>Archosauria</taxon>
        <taxon>Dinosauria</taxon>
        <taxon>Saurischia</taxon>
        <taxon>Theropoda</taxon>
        <taxon>Coelurosauria</taxon>
        <taxon>Aves</taxon>
        <taxon>Neognathae</taxon>
        <taxon>Galloanserae</taxon>
        <taxon>Anseriformes</taxon>
        <taxon>Anhimidae</taxon>
        <taxon>Chauna</taxon>
    </lineage>
</organism>
<evidence type="ECO:0000259" key="1">
    <source>
        <dbReference type="Pfam" id="PF20266"/>
    </source>
</evidence>
<keyword evidence="3" id="KW-1185">Reference proteome</keyword>
<sequence>VAEMKFFQHMARHAWFDSLHLKCLQLYARMLVGTGFSTYVIKTVVMHLLTIVPLESWRRRDFLLRLDDILLYLRCCLEEKRLHHFLFGNEMVPRQIILPLAFQMAGPLNLFRHLERDPDAHAQALNEFEELQNRLTRLLIYGH</sequence>
<dbReference type="Proteomes" id="UP000537522">
    <property type="component" value="Unassembled WGS sequence"/>
</dbReference>
<evidence type="ECO:0000313" key="3">
    <source>
        <dbReference type="Proteomes" id="UP000537522"/>
    </source>
</evidence>
<dbReference type="Pfam" id="PF20266">
    <property type="entry name" value="Mab-21_C"/>
    <property type="match status" value="1"/>
</dbReference>
<protein>
    <submittedName>
        <fullName evidence="2">IPIL1 protein</fullName>
    </submittedName>
</protein>